<evidence type="ECO:0000256" key="3">
    <source>
        <dbReference type="SAM" id="Phobius"/>
    </source>
</evidence>
<dbReference type="SMART" id="SM00862">
    <property type="entry name" value="Trans_reg_C"/>
    <property type="match status" value="1"/>
</dbReference>
<dbReference type="PANTHER" id="PTHR36842">
    <property type="entry name" value="PROTEIN TOLB HOMOLOG"/>
    <property type="match status" value="1"/>
</dbReference>
<dbReference type="Pfam" id="PF00486">
    <property type="entry name" value="Trans_reg_C"/>
    <property type="match status" value="1"/>
</dbReference>
<dbReference type="AlphaFoldDB" id="A0A1H7TUI6"/>
<dbReference type="SUPFAM" id="SSF46894">
    <property type="entry name" value="C-terminal effector domain of the bipartite response regulators"/>
    <property type="match status" value="1"/>
</dbReference>
<evidence type="ECO:0000313" key="5">
    <source>
        <dbReference type="EMBL" id="SEL88313.1"/>
    </source>
</evidence>
<organism evidence="5 6">
    <name type="scientific">Colwellia chukchiensis</name>
    <dbReference type="NCBI Taxonomy" id="641665"/>
    <lineage>
        <taxon>Bacteria</taxon>
        <taxon>Pseudomonadati</taxon>
        <taxon>Pseudomonadota</taxon>
        <taxon>Gammaproteobacteria</taxon>
        <taxon>Alteromonadales</taxon>
        <taxon>Colwelliaceae</taxon>
        <taxon>Colwellia</taxon>
    </lineage>
</organism>
<dbReference type="Gene3D" id="2.120.10.30">
    <property type="entry name" value="TolB, C-terminal domain"/>
    <property type="match status" value="2"/>
</dbReference>
<evidence type="ECO:0000259" key="4">
    <source>
        <dbReference type="PROSITE" id="PS51755"/>
    </source>
</evidence>
<dbReference type="PROSITE" id="PS51755">
    <property type="entry name" value="OMPR_PHOB"/>
    <property type="match status" value="1"/>
</dbReference>
<evidence type="ECO:0000313" key="6">
    <source>
        <dbReference type="Proteomes" id="UP000199297"/>
    </source>
</evidence>
<sequence length="685" mass="77355">MVFEFGTFNLNIQDCSLTHNGQTIAIEPKIFALLCFFCQNPQRAISRDELIEKVWQGRIVSNAAINRAVGELRKIIETDVKAPHYIVTINKVGYRFNAELKPQTNNPDVSLPSANLANTDHKNVKHYGIYFAVIALMILAAFFYQSTKRHSNPDLSFELSPATPLTTLKGSAFKPQLFSNGAAIFLHRDSKNNNVQLWLQTANAAAQQLTHDSFYYTYAIFKDANTILATRFDNLNARNCQIIEINIASGEIKAVASCAKRAVTYLAFDANARKLYFNYRDSVSQPFAIRSLQLDTGRIQQLTHANPAGNARGDYLFALSANAEQMAILEYQQDASALLKITNINKPTQVARYQAFEGVSAISWLNHQTVLITTYDGVIAYDFIEDKSNYLIQGNNISQATYAPTLALLSYVKFDVTRNLYQRSFSNTDQEHAITHSAYANFLPSYANHSNALVYFSTDAGRVDFQHLDHAGKISPLNFPEPIKHFGNLVWSHDDSTIFASVNSKLFQYSMASAKWQMIATNLQSIHYIGVIDEQRLVLSSDDSGDWQLWQLDLTSAKATQLTKNGGYSANYHGRTKSLLLSKYSQAGLFSFDLASKTEVKLIEHFKITDWNKWQIRGDNIYYWQQNALIKQSINREQSSIIWQDTDSPPAHFSINFDATKIAYSVTEQEKSTIWKNTIKQQGNH</sequence>
<keyword evidence="1 2" id="KW-0238">DNA-binding</keyword>
<feature type="transmembrane region" description="Helical" evidence="3">
    <location>
        <begin position="127"/>
        <end position="144"/>
    </location>
</feature>
<reference evidence="6" key="1">
    <citation type="submission" date="2016-10" db="EMBL/GenBank/DDBJ databases">
        <authorList>
            <person name="Varghese N."/>
            <person name="Submissions S."/>
        </authorList>
    </citation>
    <scope>NUCLEOTIDE SEQUENCE [LARGE SCALE GENOMIC DNA]</scope>
    <source>
        <strain evidence="6">CGMCC 1.9127</strain>
    </source>
</reference>
<proteinExistence type="predicted"/>
<dbReference type="GO" id="GO:0000160">
    <property type="term" value="P:phosphorelay signal transduction system"/>
    <property type="evidence" value="ECO:0007669"/>
    <property type="project" value="InterPro"/>
</dbReference>
<feature type="domain" description="OmpR/PhoB-type" evidence="4">
    <location>
        <begin position="1"/>
        <end position="98"/>
    </location>
</feature>
<dbReference type="STRING" id="641665.GCA_002104455_01966"/>
<keyword evidence="3" id="KW-1133">Transmembrane helix</keyword>
<keyword evidence="3" id="KW-0812">Transmembrane</keyword>
<dbReference type="GO" id="GO:0003677">
    <property type="term" value="F:DNA binding"/>
    <property type="evidence" value="ECO:0007669"/>
    <property type="project" value="UniProtKB-UniRule"/>
</dbReference>
<dbReference type="InterPro" id="IPR011042">
    <property type="entry name" value="6-blade_b-propeller_TolB-like"/>
</dbReference>
<gene>
    <name evidence="5" type="ORF">SAMN05216262_1297</name>
</gene>
<dbReference type="InterPro" id="IPR001867">
    <property type="entry name" value="OmpR/PhoB-type_DNA-bd"/>
</dbReference>
<evidence type="ECO:0000256" key="1">
    <source>
        <dbReference type="ARBA" id="ARBA00023125"/>
    </source>
</evidence>
<dbReference type="SUPFAM" id="SSF82171">
    <property type="entry name" value="DPP6 N-terminal domain-like"/>
    <property type="match status" value="1"/>
</dbReference>
<dbReference type="GO" id="GO:0006355">
    <property type="term" value="P:regulation of DNA-templated transcription"/>
    <property type="evidence" value="ECO:0007669"/>
    <property type="project" value="InterPro"/>
</dbReference>
<evidence type="ECO:0000256" key="2">
    <source>
        <dbReference type="PROSITE-ProRule" id="PRU01091"/>
    </source>
</evidence>
<dbReference type="EMBL" id="FOBI01000029">
    <property type="protein sequence ID" value="SEL88313.1"/>
    <property type="molecule type" value="Genomic_DNA"/>
</dbReference>
<accession>A0A1H7TUI6</accession>
<dbReference type="PANTHER" id="PTHR36842:SF1">
    <property type="entry name" value="PROTEIN TOLB"/>
    <property type="match status" value="1"/>
</dbReference>
<dbReference type="InterPro" id="IPR036388">
    <property type="entry name" value="WH-like_DNA-bd_sf"/>
</dbReference>
<dbReference type="CDD" id="cd00383">
    <property type="entry name" value="trans_reg_C"/>
    <property type="match status" value="1"/>
</dbReference>
<dbReference type="OrthoDB" id="5900874at2"/>
<keyword evidence="3" id="KW-0472">Membrane</keyword>
<name>A0A1H7TUI6_9GAMM</name>
<dbReference type="Proteomes" id="UP000199297">
    <property type="component" value="Unassembled WGS sequence"/>
</dbReference>
<dbReference type="Gene3D" id="1.10.10.10">
    <property type="entry name" value="Winged helix-like DNA-binding domain superfamily/Winged helix DNA-binding domain"/>
    <property type="match status" value="1"/>
</dbReference>
<dbReference type="InterPro" id="IPR016032">
    <property type="entry name" value="Sig_transdc_resp-reg_C-effctor"/>
</dbReference>
<dbReference type="RefSeq" id="WP_085285918.1">
    <property type="nucleotide sequence ID" value="NZ_FOBI01000029.1"/>
</dbReference>
<feature type="DNA-binding region" description="OmpR/PhoB-type" evidence="2">
    <location>
        <begin position="1"/>
        <end position="98"/>
    </location>
</feature>
<protein>
    <submittedName>
        <fullName evidence="5">DNA-binding winged helix-turn-helix (WHTH) domain-containing protein</fullName>
    </submittedName>
</protein>
<keyword evidence="6" id="KW-1185">Reference proteome</keyword>